<sequence length="196" mass="21108">METFEDFLGRVGPDPQALGLVLSGSQAREGTATARSDHDLYLIVAKATLTPSEAEAVASEALGAFLNSAYRCLKNDRDGNLAGALLDGAEAVPYFLTYVFASHGRLRPYNKYLGWELRRHPLEAWTEEELLPRLDVRPVSRGPASRPGTAERPGAARTRRGPRPCPGCVGKGFGVHARRVIASGRLTSKFGCTVSG</sequence>
<dbReference type="Proteomes" id="UP001596058">
    <property type="component" value="Unassembled WGS sequence"/>
</dbReference>
<evidence type="ECO:0000313" key="2">
    <source>
        <dbReference type="EMBL" id="MFC5826627.1"/>
    </source>
</evidence>
<keyword evidence="3" id="KW-1185">Reference proteome</keyword>
<dbReference type="EMBL" id="JBHSPA010000027">
    <property type="protein sequence ID" value="MFC5826627.1"/>
    <property type="molecule type" value="Genomic_DNA"/>
</dbReference>
<protein>
    <recommendedName>
        <fullName evidence="4">Polymerase nucleotidyl transferase domain-containing protein</fullName>
    </recommendedName>
</protein>
<evidence type="ECO:0000313" key="3">
    <source>
        <dbReference type="Proteomes" id="UP001596058"/>
    </source>
</evidence>
<name>A0ABW1CN38_9ACTN</name>
<dbReference type="RefSeq" id="WP_379516142.1">
    <property type="nucleotide sequence ID" value="NZ_JBHSPA010000027.1"/>
</dbReference>
<evidence type="ECO:0008006" key="4">
    <source>
        <dbReference type="Google" id="ProtNLM"/>
    </source>
</evidence>
<proteinExistence type="predicted"/>
<organism evidence="2 3">
    <name type="scientific">Nonomuraea insulae</name>
    <dbReference type="NCBI Taxonomy" id="1616787"/>
    <lineage>
        <taxon>Bacteria</taxon>
        <taxon>Bacillati</taxon>
        <taxon>Actinomycetota</taxon>
        <taxon>Actinomycetes</taxon>
        <taxon>Streptosporangiales</taxon>
        <taxon>Streptosporangiaceae</taxon>
        <taxon>Nonomuraea</taxon>
    </lineage>
</organism>
<evidence type="ECO:0000256" key="1">
    <source>
        <dbReference type="SAM" id="MobiDB-lite"/>
    </source>
</evidence>
<gene>
    <name evidence="2" type="ORF">ACFPZ3_22385</name>
</gene>
<reference evidence="3" key="1">
    <citation type="journal article" date="2019" name="Int. J. Syst. Evol. Microbiol.">
        <title>The Global Catalogue of Microorganisms (GCM) 10K type strain sequencing project: providing services to taxonomists for standard genome sequencing and annotation.</title>
        <authorList>
            <consortium name="The Broad Institute Genomics Platform"/>
            <consortium name="The Broad Institute Genome Sequencing Center for Infectious Disease"/>
            <person name="Wu L."/>
            <person name="Ma J."/>
        </authorList>
    </citation>
    <scope>NUCLEOTIDE SEQUENCE [LARGE SCALE GENOMIC DNA]</scope>
    <source>
        <strain evidence="3">CCUG 53903</strain>
    </source>
</reference>
<feature type="region of interest" description="Disordered" evidence="1">
    <location>
        <begin position="136"/>
        <end position="163"/>
    </location>
</feature>
<accession>A0ABW1CN38</accession>
<comment type="caution">
    <text evidence="2">The sequence shown here is derived from an EMBL/GenBank/DDBJ whole genome shotgun (WGS) entry which is preliminary data.</text>
</comment>